<dbReference type="OrthoDB" id="2214365at2759"/>
<dbReference type="EMBL" id="PJQL01000369">
    <property type="protein sequence ID" value="RCH96435.1"/>
    <property type="molecule type" value="Genomic_DNA"/>
</dbReference>
<gene>
    <name evidence="1" type="ORF">CU097_011957</name>
</gene>
<reference evidence="1 2" key="1">
    <citation type="journal article" date="2018" name="G3 (Bethesda)">
        <title>Phylogenetic and Phylogenomic Definition of Rhizopus Species.</title>
        <authorList>
            <person name="Gryganskyi A.P."/>
            <person name="Golan J."/>
            <person name="Dolatabadi S."/>
            <person name="Mondo S."/>
            <person name="Robb S."/>
            <person name="Idnurm A."/>
            <person name="Muszewska A."/>
            <person name="Steczkiewicz K."/>
            <person name="Masonjones S."/>
            <person name="Liao H.L."/>
            <person name="Gajdeczka M.T."/>
            <person name="Anike F."/>
            <person name="Vuek A."/>
            <person name="Anishchenko I.M."/>
            <person name="Voigt K."/>
            <person name="de Hoog G.S."/>
            <person name="Smith M.E."/>
            <person name="Heitman J."/>
            <person name="Vilgalys R."/>
            <person name="Stajich J.E."/>
        </authorList>
    </citation>
    <scope>NUCLEOTIDE SEQUENCE [LARGE SCALE GENOMIC DNA]</scope>
    <source>
        <strain evidence="1 2">CBS 357.93</strain>
    </source>
</reference>
<accession>A0A367K2S6</accession>
<name>A0A367K2S6_RHIAZ</name>
<dbReference type="AlphaFoldDB" id="A0A367K2S6"/>
<organism evidence="1 2">
    <name type="scientific">Rhizopus azygosporus</name>
    <name type="common">Rhizopus microsporus var. azygosporus</name>
    <dbReference type="NCBI Taxonomy" id="86630"/>
    <lineage>
        <taxon>Eukaryota</taxon>
        <taxon>Fungi</taxon>
        <taxon>Fungi incertae sedis</taxon>
        <taxon>Mucoromycota</taxon>
        <taxon>Mucoromycotina</taxon>
        <taxon>Mucoromycetes</taxon>
        <taxon>Mucorales</taxon>
        <taxon>Mucorineae</taxon>
        <taxon>Rhizopodaceae</taxon>
        <taxon>Rhizopus</taxon>
    </lineage>
</organism>
<dbReference type="Proteomes" id="UP000252139">
    <property type="component" value="Unassembled WGS sequence"/>
</dbReference>
<proteinExistence type="predicted"/>
<protein>
    <submittedName>
        <fullName evidence="1">Uncharacterized protein</fullName>
    </submittedName>
</protein>
<comment type="caution">
    <text evidence="1">The sequence shown here is derived from an EMBL/GenBank/DDBJ whole genome shotgun (WGS) entry which is preliminary data.</text>
</comment>
<evidence type="ECO:0000313" key="1">
    <source>
        <dbReference type="EMBL" id="RCH96435.1"/>
    </source>
</evidence>
<keyword evidence="2" id="KW-1185">Reference proteome</keyword>
<evidence type="ECO:0000313" key="2">
    <source>
        <dbReference type="Proteomes" id="UP000252139"/>
    </source>
</evidence>
<sequence length="366" mass="41836">MIENREKVVDTMEGVLTEIIDPNIVLITITSQAAYLTAKPEYKEDTEMQDIPVNEIKLAKPTVNSTYRSYDHHTREKFINRMIEVSVKRGRVAAVARNLGETEEEPYKKSEKNIDGPSNFTGEHVQNIQEIVEKDSQLCAVGIIDSLTSKFEGFSISKSQMNHHLKNNVFISLKKPTFEPKIKNSDYDINCVFIDEARFSINMKNNWARSTIGTSAIVEVEKTHSPSHTIFGAIHPSSIIHFAMKKPLPTREKYKRLRQIRVKKSKKRKPAGDKDQRVSKTIIGKPVIEYVEVESSDGRESNKPPSKGTTAAHFIKFMNKMLDIMDMDDLSQRIADACNNVRFSNFRGFCSQSKRHISYCRDKVEF</sequence>